<organism evidence="2 3">
    <name type="scientific">Candidatus Kaiserbacteria bacterium RIFOXYD1_FULL_42_15</name>
    <dbReference type="NCBI Taxonomy" id="1798532"/>
    <lineage>
        <taxon>Bacteria</taxon>
        <taxon>Candidatus Kaiseribacteriota</taxon>
    </lineage>
</organism>
<dbReference type="InterPro" id="IPR051404">
    <property type="entry name" value="TA_system_antitoxin"/>
</dbReference>
<comment type="caution">
    <text evidence="2">The sequence shown here is derived from an EMBL/GenBank/DDBJ whole genome shotgun (WGS) entry which is preliminary data.</text>
</comment>
<dbReference type="InterPro" id="IPR031807">
    <property type="entry name" value="HicB-like"/>
</dbReference>
<feature type="domain" description="HicB-like antitoxin of toxin-antitoxin system" evidence="1">
    <location>
        <begin position="4"/>
        <end position="50"/>
    </location>
</feature>
<name>A0A1F6FSD4_9BACT</name>
<evidence type="ECO:0000259" key="1">
    <source>
        <dbReference type="Pfam" id="PF15919"/>
    </source>
</evidence>
<dbReference type="SUPFAM" id="SSF143100">
    <property type="entry name" value="TTHA1013/TTHA0281-like"/>
    <property type="match status" value="1"/>
</dbReference>
<reference evidence="2 3" key="1">
    <citation type="journal article" date="2016" name="Nat. Commun.">
        <title>Thousands of microbial genomes shed light on interconnected biogeochemical processes in an aquifer system.</title>
        <authorList>
            <person name="Anantharaman K."/>
            <person name="Brown C.T."/>
            <person name="Hug L.A."/>
            <person name="Sharon I."/>
            <person name="Castelle C.J."/>
            <person name="Probst A.J."/>
            <person name="Thomas B.C."/>
            <person name="Singh A."/>
            <person name="Wilkins M.J."/>
            <person name="Karaoz U."/>
            <person name="Brodie E.L."/>
            <person name="Williams K.H."/>
            <person name="Hubbard S.S."/>
            <person name="Banfield J.F."/>
        </authorList>
    </citation>
    <scope>NUCLEOTIDE SEQUENCE [LARGE SCALE GENOMIC DNA]</scope>
</reference>
<dbReference type="AlphaFoldDB" id="A0A1F6FSD4"/>
<gene>
    <name evidence="2" type="ORF">A2592_03145</name>
</gene>
<dbReference type="PANTHER" id="PTHR34504">
    <property type="entry name" value="ANTITOXIN HICB"/>
    <property type="match status" value="1"/>
</dbReference>
<evidence type="ECO:0000313" key="3">
    <source>
        <dbReference type="Proteomes" id="UP000179230"/>
    </source>
</evidence>
<dbReference type="Pfam" id="PF15919">
    <property type="entry name" value="HicB_lk_antitox"/>
    <property type="match status" value="1"/>
</dbReference>
<dbReference type="PANTHER" id="PTHR34504:SF4">
    <property type="entry name" value="ANTITOXIN HICB"/>
    <property type="match status" value="1"/>
</dbReference>
<dbReference type="Gene3D" id="3.30.160.250">
    <property type="match status" value="1"/>
</dbReference>
<dbReference type="Proteomes" id="UP000179230">
    <property type="component" value="Unassembled WGS sequence"/>
</dbReference>
<accession>A0A1F6FSD4</accession>
<dbReference type="EMBL" id="MFMT01000013">
    <property type="protein sequence ID" value="OGG88779.1"/>
    <property type="molecule type" value="Genomic_DNA"/>
</dbReference>
<protein>
    <recommendedName>
        <fullName evidence="1">HicB-like antitoxin of toxin-antitoxin system domain-containing protein</fullName>
    </recommendedName>
</protein>
<evidence type="ECO:0000313" key="2">
    <source>
        <dbReference type="EMBL" id="OGG88779.1"/>
    </source>
</evidence>
<sequence>MKKYTVYIEQDEDGVFVGSVPNIPGCYSQGNTIDELMQNMHEVITLAVRNTDIDVATGNFVGIQTMAVSV</sequence>
<dbReference type="InterPro" id="IPR035069">
    <property type="entry name" value="TTHA1013/TTHA0281-like"/>
</dbReference>
<proteinExistence type="predicted"/>